<protein>
    <recommendedName>
        <fullName evidence="2">HNH nuclease domain-containing protein</fullName>
    </recommendedName>
</protein>
<dbReference type="InterPro" id="IPR003615">
    <property type="entry name" value="HNH_nuc"/>
</dbReference>
<name>A0ABT6L6A2_9MYCO</name>
<organism evidence="3 4">
    <name type="scientific">Mycolicibacterium frederiksbergense</name>
    <dbReference type="NCBI Taxonomy" id="117567"/>
    <lineage>
        <taxon>Bacteria</taxon>
        <taxon>Bacillati</taxon>
        <taxon>Actinomycetota</taxon>
        <taxon>Actinomycetes</taxon>
        <taxon>Mycobacteriales</taxon>
        <taxon>Mycobacteriaceae</taxon>
        <taxon>Mycolicibacterium</taxon>
    </lineage>
</organism>
<proteinExistence type="predicted"/>
<comment type="caution">
    <text evidence="3">The sequence shown here is derived from an EMBL/GenBank/DDBJ whole genome shotgun (WGS) entry which is preliminary data.</text>
</comment>
<keyword evidence="4" id="KW-1185">Reference proteome</keyword>
<dbReference type="InterPro" id="IPR002711">
    <property type="entry name" value="HNH"/>
</dbReference>
<feature type="domain" description="HNH nuclease" evidence="2">
    <location>
        <begin position="13"/>
        <end position="72"/>
    </location>
</feature>
<evidence type="ECO:0000256" key="1">
    <source>
        <dbReference type="SAM" id="MobiDB-lite"/>
    </source>
</evidence>
<evidence type="ECO:0000313" key="4">
    <source>
        <dbReference type="Proteomes" id="UP001160130"/>
    </source>
</evidence>
<dbReference type="SMART" id="SM00507">
    <property type="entry name" value="HNHc"/>
    <property type="match status" value="1"/>
</dbReference>
<dbReference type="Proteomes" id="UP001160130">
    <property type="component" value="Unassembled WGS sequence"/>
</dbReference>
<evidence type="ECO:0000313" key="3">
    <source>
        <dbReference type="EMBL" id="MDH6198479.1"/>
    </source>
</evidence>
<feature type="region of interest" description="Disordered" evidence="1">
    <location>
        <begin position="117"/>
        <end position="143"/>
    </location>
</feature>
<sequence length="143" mass="16095">MSERRENDATTKRLRTRLRGRGNDCHICHRPIDYQAHHTAPWSFQMDHLVQIANGGPNIEANVDAAHRACNRERSDKVDAITIAAAQRLGITLDPAKTAHYSGHAPAPVRPTCSTPDGQHCPRHRGTHNPQPGVTYVSERRWW</sequence>
<gene>
    <name evidence="3" type="ORF">M2272_005138</name>
</gene>
<accession>A0ABT6L6A2</accession>
<reference evidence="3 4" key="1">
    <citation type="submission" date="2023-04" db="EMBL/GenBank/DDBJ databases">
        <title>Forest soil microbial communities from Buena Vista Peninsula, Colon Province, Panama.</title>
        <authorList>
            <person name="Bouskill N."/>
        </authorList>
    </citation>
    <scope>NUCLEOTIDE SEQUENCE [LARGE SCALE GENOMIC DNA]</scope>
    <source>
        <strain evidence="3 4">AC80</strain>
    </source>
</reference>
<dbReference type="Gene3D" id="1.10.30.50">
    <property type="match status" value="1"/>
</dbReference>
<dbReference type="EMBL" id="JARXVE010000011">
    <property type="protein sequence ID" value="MDH6198479.1"/>
    <property type="molecule type" value="Genomic_DNA"/>
</dbReference>
<dbReference type="Pfam" id="PF01844">
    <property type="entry name" value="HNH"/>
    <property type="match status" value="1"/>
</dbReference>
<dbReference type="RefSeq" id="WP_280835059.1">
    <property type="nucleotide sequence ID" value="NZ_JARXVE010000011.1"/>
</dbReference>
<evidence type="ECO:0000259" key="2">
    <source>
        <dbReference type="SMART" id="SM00507"/>
    </source>
</evidence>